<reference evidence="2" key="1">
    <citation type="submission" date="2018-05" db="EMBL/GenBank/DDBJ databases">
        <authorList>
            <person name="Lanie J.A."/>
            <person name="Ng W.-L."/>
            <person name="Kazmierczak K.M."/>
            <person name="Andrzejewski T.M."/>
            <person name="Davidsen T.M."/>
            <person name="Wayne K.J."/>
            <person name="Tettelin H."/>
            <person name="Glass J.I."/>
            <person name="Rusch D."/>
            <person name="Podicherti R."/>
            <person name="Tsui H.-C.T."/>
            <person name="Winkler M.E."/>
        </authorList>
    </citation>
    <scope>NUCLEOTIDE SEQUENCE</scope>
</reference>
<dbReference type="InterPro" id="IPR029062">
    <property type="entry name" value="Class_I_gatase-like"/>
</dbReference>
<dbReference type="Pfam" id="PF06283">
    <property type="entry name" value="ThuA"/>
    <property type="match status" value="1"/>
</dbReference>
<gene>
    <name evidence="2" type="ORF">METZ01_LOCUS81156</name>
</gene>
<sequence length="246" mass="28069">MSNDNETVNVYLVAAGQFHDIDFARLEILKLLAEDDRIRTRVAANYHDLEAIDAADFLITYTCNLVPEPAEQEALRDFVVGGKRWFALHGTNSILKFLPDGGGVDCPEIAPVLMQTLGTQFIAHPPIQPFQVEITDPEHELVSGIESFETDDELYLSRIHGDLQLLLHAHYTGPADGFVEGQWTDDEPRPLYYINHVGSGEVLYLNLGHCRGHYDMQPIMPFYPQIERGSWQHEQFYELLRRGIRY</sequence>
<accession>A0A381UJE3</accession>
<dbReference type="InterPro" id="IPR029010">
    <property type="entry name" value="ThuA-like"/>
</dbReference>
<protein>
    <recommendedName>
        <fullName evidence="1">ThuA-like domain-containing protein</fullName>
    </recommendedName>
</protein>
<dbReference type="EMBL" id="UINC01006566">
    <property type="protein sequence ID" value="SVA28302.1"/>
    <property type="molecule type" value="Genomic_DNA"/>
</dbReference>
<proteinExistence type="predicted"/>
<feature type="domain" description="ThuA-like" evidence="1">
    <location>
        <begin position="27"/>
        <end position="219"/>
    </location>
</feature>
<organism evidence="2">
    <name type="scientific">marine metagenome</name>
    <dbReference type="NCBI Taxonomy" id="408172"/>
    <lineage>
        <taxon>unclassified sequences</taxon>
        <taxon>metagenomes</taxon>
        <taxon>ecological metagenomes</taxon>
    </lineage>
</organism>
<feature type="non-terminal residue" evidence="2">
    <location>
        <position position="246"/>
    </location>
</feature>
<evidence type="ECO:0000259" key="1">
    <source>
        <dbReference type="Pfam" id="PF06283"/>
    </source>
</evidence>
<dbReference type="Gene3D" id="3.40.50.880">
    <property type="match status" value="1"/>
</dbReference>
<dbReference type="SUPFAM" id="SSF52317">
    <property type="entry name" value="Class I glutamine amidotransferase-like"/>
    <property type="match status" value="1"/>
</dbReference>
<name>A0A381UJE3_9ZZZZ</name>
<evidence type="ECO:0000313" key="2">
    <source>
        <dbReference type="EMBL" id="SVA28302.1"/>
    </source>
</evidence>
<dbReference type="AlphaFoldDB" id="A0A381UJE3"/>